<feature type="non-terminal residue" evidence="12">
    <location>
        <position position="702"/>
    </location>
</feature>
<dbReference type="PROSITE" id="PS52016">
    <property type="entry name" value="TONB_DEPENDENT_REC_3"/>
    <property type="match status" value="1"/>
</dbReference>
<comment type="subcellular location">
    <subcellularLocation>
        <location evidence="1 8">Cell outer membrane</location>
        <topology evidence="1 8">Multi-pass membrane protein</topology>
    </subcellularLocation>
</comment>
<evidence type="ECO:0000256" key="1">
    <source>
        <dbReference type="ARBA" id="ARBA00004571"/>
    </source>
</evidence>
<keyword evidence="5 9" id="KW-0798">TonB box</keyword>
<dbReference type="Proteomes" id="UP000839885">
    <property type="component" value="Unassembled WGS sequence"/>
</dbReference>
<evidence type="ECO:0000256" key="8">
    <source>
        <dbReference type="PROSITE-ProRule" id="PRU01360"/>
    </source>
</evidence>
<evidence type="ECO:0000259" key="11">
    <source>
        <dbReference type="Pfam" id="PF07715"/>
    </source>
</evidence>
<dbReference type="SUPFAM" id="SSF56935">
    <property type="entry name" value="Porins"/>
    <property type="match status" value="1"/>
</dbReference>
<dbReference type="InterPro" id="IPR039426">
    <property type="entry name" value="TonB-dep_rcpt-like"/>
</dbReference>
<organism evidence="12">
    <name type="scientific">Salmonella newport</name>
    <dbReference type="NCBI Taxonomy" id="108619"/>
    <lineage>
        <taxon>Bacteria</taxon>
        <taxon>Pseudomonadati</taxon>
        <taxon>Pseudomonadota</taxon>
        <taxon>Gammaproteobacteria</taxon>
        <taxon>Enterobacterales</taxon>
        <taxon>Enterobacteriaceae</taxon>
        <taxon>Salmonella</taxon>
    </lineage>
</organism>
<dbReference type="InterPro" id="IPR012910">
    <property type="entry name" value="Plug_dom"/>
</dbReference>
<dbReference type="GO" id="GO:0015344">
    <property type="term" value="F:siderophore uptake transmembrane transporter activity"/>
    <property type="evidence" value="ECO:0007669"/>
    <property type="project" value="TreeGrafter"/>
</dbReference>
<dbReference type="PANTHER" id="PTHR32552:SF83">
    <property type="entry name" value="BLR3904 PROTEIN"/>
    <property type="match status" value="1"/>
</dbReference>
<reference evidence="12" key="1">
    <citation type="submission" date="2018-06" db="EMBL/GenBank/DDBJ databases">
        <authorList>
            <person name="Ashton P.M."/>
            <person name="Dallman T."/>
            <person name="Nair S."/>
            <person name="De Pinna E."/>
            <person name="Peters T."/>
            <person name="Grant K."/>
        </authorList>
    </citation>
    <scope>NUCLEOTIDE SEQUENCE [LARGE SCALE GENOMIC DNA]</scope>
    <source>
        <strain evidence="12">160804</strain>
    </source>
</reference>
<comment type="caution">
    <text evidence="12">The sequence shown here is derived from an EMBL/GenBank/DDBJ whole genome shotgun (WGS) entry which is preliminary data.</text>
</comment>
<keyword evidence="7 8" id="KW-0998">Cell outer membrane</keyword>
<keyword evidence="6 8" id="KW-0472">Membrane</keyword>
<dbReference type="Gene3D" id="2.170.130.10">
    <property type="entry name" value="TonB-dependent receptor, plug domain"/>
    <property type="match status" value="1"/>
</dbReference>
<gene>
    <name evidence="12" type="ORF">DQK32_26465</name>
</gene>
<dbReference type="Pfam" id="PF07715">
    <property type="entry name" value="Plug"/>
    <property type="match status" value="1"/>
</dbReference>
<keyword evidence="12" id="KW-0675">Receptor</keyword>
<dbReference type="PANTHER" id="PTHR32552">
    <property type="entry name" value="FERRICHROME IRON RECEPTOR-RELATED"/>
    <property type="match status" value="1"/>
</dbReference>
<evidence type="ECO:0000256" key="5">
    <source>
        <dbReference type="ARBA" id="ARBA00023077"/>
    </source>
</evidence>
<name>A0A5U9VTS7_SALNE</name>
<sequence length="702" mass="78063">MSVSAEETMLVTGSSEYMSNSMANAEKFADPIKDIPRSIVVIPEKLIQDTNSTSLIDALKYVPGISFKSGDALARPGGDHPTLRGFDATDAVTLDGVRNTASQSRESFDIERVEIIKGPSAIYNGRGNAGGSINIVTKKPFIGNSFTKTSLGLGTDNYRRVTIDTNQELNDNISARINLMWHENDKPKRNLVDYSRWGIAPSLLIKFNDATSLLLSYYHLYSNDMPDYSTPFNKNTGKLLETPRGLFYGQKNRDYISNRVDTPEIVFSHDFANGASIKNTTLYSKTSQQFIATSPTFSKAKDESDLLFLQGKSGDFRTKTFSNLTDLSDQFTLGSMVHKISVGVEYTHEENKRRSIKLEIDDPVTGEPWNIRSQLKNKKGELFTCGAQGLPTFTCTPIGIWNAHNPWVGHRSWGQEKNYPATHTTNNTVSGYLFDSVEVTDNIIFSAGGRYDDYNTHIDILSNPKSHINTRNGLFNYQLGIVWLPVDPVSLYSSWSTSSNPANSNSIQGDLSKKSQEKFQPEKFSSFEVGVKWTPLQERLMLGVSWFDTKQKNGHFAVDLNESRPIGEKEVKGIEFNVEGNITDNLSVFGGYSLLDAKITKSNKPLEIGKKIPLAPEQSASLWTNYNLTNQLSLGAGAAYTGKTYTNNSNSASVPGYTTVNAMAKYLVNKQTKLQLNINNIFDKKYYDTLYPSFANFGPGRQ</sequence>
<dbReference type="CDD" id="cd01347">
    <property type="entry name" value="ligand_gated_channel"/>
    <property type="match status" value="1"/>
</dbReference>
<dbReference type="InterPro" id="IPR000531">
    <property type="entry name" value="Beta-barrel_TonB"/>
</dbReference>
<feature type="domain" description="TonB-dependent receptor plug" evidence="11">
    <location>
        <begin position="32"/>
        <end position="131"/>
    </location>
</feature>
<feature type="domain" description="TonB-dependent receptor-like beta-barrel" evidence="10">
    <location>
        <begin position="207"/>
        <end position="681"/>
    </location>
</feature>
<evidence type="ECO:0000256" key="3">
    <source>
        <dbReference type="ARBA" id="ARBA00022452"/>
    </source>
</evidence>
<dbReference type="InterPro" id="IPR036942">
    <property type="entry name" value="Beta-barrel_TonB_sf"/>
</dbReference>
<evidence type="ECO:0000256" key="9">
    <source>
        <dbReference type="RuleBase" id="RU003357"/>
    </source>
</evidence>
<evidence type="ECO:0000256" key="2">
    <source>
        <dbReference type="ARBA" id="ARBA00022448"/>
    </source>
</evidence>
<proteinExistence type="inferred from homology"/>
<keyword evidence="2 8" id="KW-0813">Transport</keyword>
<evidence type="ECO:0000256" key="4">
    <source>
        <dbReference type="ARBA" id="ARBA00022692"/>
    </source>
</evidence>
<dbReference type="Gene3D" id="2.40.170.20">
    <property type="entry name" value="TonB-dependent receptor, beta-barrel domain"/>
    <property type="match status" value="1"/>
</dbReference>
<accession>A0A5U9VTS7</accession>
<evidence type="ECO:0000313" key="12">
    <source>
        <dbReference type="EMBL" id="EBS4549359.1"/>
    </source>
</evidence>
<evidence type="ECO:0000256" key="7">
    <source>
        <dbReference type="ARBA" id="ARBA00023237"/>
    </source>
</evidence>
<keyword evidence="4 8" id="KW-0812">Transmembrane</keyword>
<protein>
    <submittedName>
        <fullName evidence="12">TonB-dependent siderophore receptor</fullName>
    </submittedName>
</protein>
<dbReference type="EMBL" id="AAGVNP010000311">
    <property type="protein sequence ID" value="EBS4549359.1"/>
    <property type="molecule type" value="Genomic_DNA"/>
</dbReference>
<evidence type="ECO:0000256" key="6">
    <source>
        <dbReference type="ARBA" id="ARBA00023136"/>
    </source>
</evidence>
<dbReference type="Pfam" id="PF00593">
    <property type="entry name" value="TonB_dep_Rec_b-barrel"/>
    <property type="match status" value="1"/>
</dbReference>
<dbReference type="GO" id="GO:0009279">
    <property type="term" value="C:cell outer membrane"/>
    <property type="evidence" value="ECO:0007669"/>
    <property type="project" value="UniProtKB-SubCell"/>
</dbReference>
<comment type="similarity">
    <text evidence="8 9">Belongs to the TonB-dependent receptor family.</text>
</comment>
<evidence type="ECO:0000259" key="10">
    <source>
        <dbReference type="Pfam" id="PF00593"/>
    </source>
</evidence>
<keyword evidence="3 8" id="KW-1134">Transmembrane beta strand</keyword>
<dbReference type="AlphaFoldDB" id="A0A5U9VTS7"/>
<dbReference type="InterPro" id="IPR037066">
    <property type="entry name" value="Plug_dom_sf"/>
</dbReference>